<evidence type="ECO:0000313" key="4">
    <source>
        <dbReference type="Proteomes" id="UP000222531"/>
    </source>
</evidence>
<feature type="domain" description="DUF1206" evidence="2">
    <location>
        <begin position="108"/>
        <end position="178"/>
    </location>
</feature>
<feature type="transmembrane region" description="Helical" evidence="1">
    <location>
        <begin position="155"/>
        <end position="176"/>
    </location>
</feature>
<feature type="transmembrane region" description="Helical" evidence="1">
    <location>
        <begin position="107"/>
        <end position="126"/>
    </location>
</feature>
<feature type="transmembrane region" description="Helical" evidence="1">
    <location>
        <begin position="196"/>
        <end position="220"/>
    </location>
</feature>
<evidence type="ECO:0000313" key="3">
    <source>
        <dbReference type="EMBL" id="PHQ52725.1"/>
    </source>
</evidence>
<keyword evidence="1" id="KW-0472">Membrane</keyword>
<organism evidence="3 4">
    <name type="scientific">Streptomyces cinnamoneus</name>
    <name type="common">Streptoverticillium cinnamoneum</name>
    <dbReference type="NCBI Taxonomy" id="53446"/>
    <lineage>
        <taxon>Bacteria</taxon>
        <taxon>Bacillati</taxon>
        <taxon>Actinomycetota</taxon>
        <taxon>Actinomycetes</taxon>
        <taxon>Kitasatosporales</taxon>
        <taxon>Streptomycetaceae</taxon>
        <taxon>Streptomyces</taxon>
        <taxon>Streptomyces cinnamoneus group</taxon>
    </lineage>
</organism>
<name>A0A2G1XNA0_STRCJ</name>
<feature type="transmembrane region" description="Helical" evidence="1">
    <location>
        <begin position="20"/>
        <end position="45"/>
    </location>
</feature>
<protein>
    <recommendedName>
        <fullName evidence="2">DUF1206 domain-containing protein</fullName>
    </recommendedName>
</protein>
<comment type="caution">
    <text evidence="3">The sequence shown here is derived from an EMBL/GenBank/DDBJ whole genome shotgun (WGS) entry which is preliminary data.</text>
</comment>
<evidence type="ECO:0000256" key="1">
    <source>
        <dbReference type="SAM" id="Phobius"/>
    </source>
</evidence>
<dbReference type="RefSeq" id="WP_099198031.1">
    <property type="nucleotide sequence ID" value="NZ_JBIRXA010000002.1"/>
</dbReference>
<feature type="transmembrane region" description="Helical" evidence="1">
    <location>
        <begin position="65"/>
        <end position="86"/>
    </location>
</feature>
<dbReference type="OrthoDB" id="4552598at2"/>
<evidence type="ECO:0000259" key="2">
    <source>
        <dbReference type="Pfam" id="PF06724"/>
    </source>
</evidence>
<dbReference type="AlphaFoldDB" id="A0A2G1XNA0"/>
<keyword evidence="1" id="KW-1133">Transmembrane helix</keyword>
<sequence>MGRWRDEGDVREARRTGTAVAARAGLVARGVLYFLVGTLALRIAVADGGEQADRGGAVQELAHKPFGHVLVWAVGVGLVGMALWQLSEAVFGAAGPDGRKVRKRSASAVRSVFFCVVAGSVIGFAAGERGSGAGSTDEKSRDVTARALDWPAGQWLVAAAGVVVAAVGVWMVVRAATRAYRRELRMAMMTPVTRRVVDVLGVVGGISRGLVFAAAGTFAVRAAVTYDPGQAKGLDDTLRTFAGSPAGPWLLAAVAVGLALFGLFSFTMARWRAF</sequence>
<reference evidence="3 4" key="1">
    <citation type="journal article" date="2017" name="Biochemistry">
        <title>Identification of the Biosynthetic Pathway for the Antibiotic Bicyclomycin.</title>
        <authorList>
            <person name="Patteson J."/>
            <person name="Cai W."/>
            <person name="Johnson R.A."/>
            <person name="Santa Maria K."/>
            <person name="Li B."/>
        </authorList>
    </citation>
    <scope>NUCLEOTIDE SEQUENCE [LARGE SCALE GENOMIC DNA]</scope>
    <source>
        <strain evidence="3 4">ATCC 21532</strain>
    </source>
</reference>
<dbReference type="Pfam" id="PF06724">
    <property type="entry name" value="DUF1206"/>
    <property type="match status" value="3"/>
</dbReference>
<accession>A0A2G1XNA0</accession>
<proteinExistence type="predicted"/>
<gene>
    <name evidence="3" type="ORF">BLA24_05475</name>
</gene>
<feature type="domain" description="DUF1206" evidence="2">
    <location>
        <begin position="24"/>
        <end position="91"/>
    </location>
</feature>
<dbReference type="EMBL" id="NHZO01000072">
    <property type="protein sequence ID" value="PHQ52725.1"/>
    <property type="molecule type" value="Genomic_DNA"/>
</dbReference>
<dbReference type="Proteomes" id="UP000222531">
    <property type="component" value="Unassembled WGS sequence"/>
</dbReference>
<feature type="domain" description="DUF1206" evidence="2">
    <location>
        <begin position="203"/>
        <end position="272"/>
    </location>
</feature>
<keyword evidence="4" id="KW-1185">Reference proteome</keyword>
<dbReference type="InterPro" id="IPR009597">
    <property type="entry name" value="DUF1206"/>
</dbReference>
<keyword evidence="1" id="KW-0812">Transmembrane</keyword>
<feature type="transmembrane region" description="Helical" evidence="1">
    <location>
        <begin position="249"/>
        <end position="269"/>
    </location>
</feature>